<reference evidence="1 2" key="1">
    <citation type="journal article" date="2012" name="Stand. Genomic Sci.">
        <title>Complete genome sequence of Pyrobaculum oguniense.</title>
        <authorList>
            <person name="Bernick D.L."/>
            <person name="Karplus K."/>
            <person name="Lui L.M."/>
            <person name="Coker J.K."/>
            <person name="Murphy J.N."/>
            <person name="Chan P.P."/>
            <person name="Cozen A.E."/>
            <person name="Lowe T.M."/>
        </authorList>
    </citation>
    <scope>NUCLEOTIDE SEQUENCE [LARGE SCALE GENOMIC DNA]</scope>
    <source>
        <strain evidence="1 2">TE7</strain>
    </source>
</reference>
<evidence type="ECO:0000313" key="1">
    <source>
        <dbReference type="EMBL" id="AFA39415.1"/>
    </source>
</evidence>
<dbReference type="PANTHER" id="PTHR34655">
    <property type="entry name" value="CONSERVED WITHIN P. AEROPHILUM"/>
    <property type="match status" value="1"/>
</dbReference>
<dbReference type="Gene3D" id="3.40.1260.10">
    <property type="entry name" value="DsrEFH-like"/>
    <property type="match status" value="1"/>
</dbReference>
<dbReference type="InterPro" id="IPR003787">
    <property type="entry name" value="Sulphur_relay_DsrE/F-like"/>
</dbReference>
<evidence type="ECO:0000313" key="2">
    <source>
        <dbReference type="Proteomes" id="UP000009062"/>
    </source>
</evidence>
<proteinExistence type="predicted"/>
<dbReference type="eggNOG" id="arCOG02065">
    <property type="taxonomic scope" value="Archaea"/>
</dbReference>
<dbReference type="HOGENOM" id="CLU_1998823_0_0_2"/>
<dbReference type="SUPFAM" id="SSF75169">
    <property type="entry name" value="DsrEFH-like"/>
    <property type="match status" value="1"/>
</dbReference>
<organism evidence="1 2">
    <name type="scientific">Pyrobaculum oguniense (strain DSM 13380 / JCM 10595 / TE7)</name>
    <dbReference type="NCBI Taxonomy" id="698757"/>
    <lineage>
        <taxon>Archaea</taxon>
        <taxon>Thermoproteota</taxon>
        <taxon>Thermoprotei</taxon>
        <taxon>Thermoproteales</taxon>
        <taxon>Thermoproteaceae</taxon>
        <taxon>Pyrobaculum</taxon>
    </lineage>
</organism>
<dbReference type="AlphaFoldDB" id="H6Q934"/>
<dbReference type="InterPro" id="IPR027396">
    <property type="entry name" value="DsrEFH-like"/>
</dbReference>
<keyword evidence="2" id="KW-1185">Reference proteome</keyword>
<dbReference type="EMBL" id="CP003316">
    <property type="protein sequence ID" value="AFA39415.1"/>
    <property type="molecule type" value="Genomic_DNA"/>
</dbReference>
<gene>
    <name evidence="1" type="ordered locus">Pogu_1388</name>
</gene>
<dbReference type="STRING" id="698757.Pogu_1388"/>
<name>H6Q934_PYROT</name>
<dbReference type="Proteomes" id="UP000009062">
    <property type="component" value="Chromosome"/>
</dbReference>
<protein>
    <submittedName>
        <fullName evidence="1">Uncharacterized protein</fullName>
    </submittedName>
</protein>
<accession>H6Q934</accession>
<sequence>MKIGVILTTDDPERLYVAGTYIATELARGNEVVVFITGRATLAFSKRGKSEESEPIKKMRELKVYWDELFKAAKPMGVKCIACETATKIFGVSEEEYDKELVDEVSSMYTFLEEVGDGRVVVI</sequence>
<dbReference type="KEGG" id="pog:Pogu_1388"/>
<dbReference type="PANTHER" id="PTHR34655:SF1">
    <property type="match status" value="1"/>
</dbReference>
<dbReference type="Pfam" id="PF02635">
    <property type="entry name" value="DsrE"/>
    <property type="match status" value="1"/>
</dbReference>